<dbReference type="RefSeq" id="WP_085107896.1">
    <property type="nucleotide sequence ID" value="NZ_NCTU01000023.1"/>
</dbReference>
<evidence type="ECO:0000313" key="2">
    <source>
        <dbReference type="EMBL" id="PUW01538.1"/>
    </source>
</evidence>
<dbReference type="InterPro" id="IPR018927">
    <property type="entry name" value="Pilus_synth_Q_C"/>
</dbReference>
<feature type="domain" description="Toxin co-regulated pilus biosynthesis protein Q C-terminal" evidence="1">
    <location>
        <begin position="249"/>
        <end position="335"/>
    </location>
</feature>
<dbReference type="Proteomes" id="UP000244856">
    <property type="component" value="Unassembled WGS sequence"/>
</dbReference>
<reference evidence="2 3" key="1">
    <citation type="submission" date="2017-04" db="EMBL/GenBank/DDBJ databases">
        <title>Cronobacter sakazakii, ST83 Lineage Isolates.</title>
        <authorList>
            <person name="Chase H."/>
            <person name="Tall B."/>
            <person name="Gopinath G."/>
            <person name="Lehner A."/>
        </authorList>
    </citation>
    <scope>NUCLEOTIDE SEQUENCE [LARGE SCALE GENOMIC DNA]</scope>
    <source>
        <strain evidence="2 3">MOD1_Comp15</strain>
    </source>
</reference>
<dbReference type="AlphaFoldDB" id="A0AA44Z6F1"/>
<gene>
    <name evidence="2" type="ORF">B7T07_20855</name>
</gene>
<accession>A0AA44Z6F1</accession>
<organism evidence="2 3">
    <name type="scientific">Cronobacter sakazakii</name>
    <name type="common">Enterobacter sakazakii</name>
    <dbReference type="NCBI Taxonomy" id="28141"/>
    <lineage>
        <taxon>Bacteria</taxon>
        <taxon>Pseudomonadati</taxon>
        <taxon>Pseudomonadota</taxon>
        <taxon>Gammaproteobacteria</taxon>
        <taxon>Enterobacterales</taxon>
        <taxon>Enterobacteriaceae</taxon>
        <taxon>Cronobacter</taxon>
    </lineage>
</organism>
<comment type="caution">
    <text evidence="2">The sequence shown here is derived from an EMBL/GenBank/DDBJ whole genome shotgun (WGS) entry which is preliminary data.</text>
</comment>
<dbReference type="EMBL" id="NCTU01000023">
    <property type="protein sequence ID" value="PUW01538.1"/>
    <property type="molecule type" value="Genomic_DNA"/>
</dbReference>
<protein>
    <submittedName>
        <fullName evidence="2">Conjugal transfer protein</fullName>
    </submittedName>
</protein>
<dbReference type="PROSITE" id="PS51257">
    <property type="entry name" value="PROKAR_LIPOPROTEIN"/>
    <property type="match status" value="1"/>
</dbReference>
<name>A0AA44Z6F1_CROSK</name>
<sequence length="348" mass="37289">MSLNDRAGLFPVLLLTGCAPHVITTGPPSGSVVDSMLSRSAADISAMQYRVHQSGPAAKRPVSATAKPLAKPLPVKPLASASLLKVSSTSNATMLTGQGPAGGFISRDGAAPTLRSALAQIAPAGTSIAFDKTVHPDAPELWSWKGNDRWQNVADKMLVKRGLKATLNPKTKILLIEPVQRAQGTNAGQTATSVAMTLPAANLLMAGTQKTMPLPTSGRDPFKGSSPVAHLHVAPPVRIKPVETKPVLRTWQIERGSTLRQGYEQWASQELCPPGKPKWTVRWDTSTNYPIDYTLTFKAANFEEATAKLFDLWHRAQVPLFVSGYRQQCLIVVSDVPPGSSSAHPQQE</sequence>
<proteinExistence type="predicted"/>
<evidence type="ECO:0000259" key="1">
    <source>
        <dbReference type="Pfam" id="PF10671"/>
    </source>
</evidence>
<evidence type="ECO:0000313" key="3">
    <source>
        <dbReference type="Proteomes" id="UP000244856"/>
    </source>
</evidence>
<dbReference type="Pfam" id="PF10671">
    <property type="entry name" value="TcpQ"/>
    <property type="match status" value="1"/>
</dbReference>